<feature type="transmembrane region" description="Helical" evidence="1">
    <location>
        <begin position="231"/>
        <end position="252"/>
    </location>
</feature>
<comment type="caution">
    <text evidence="2">The sequence shown here is derived from an EMBL/GenBank/DDBJ whole genome shotgun (WGS) entry which is preliminary data.</text>
</comment>
<keyword evidence="1" id="KW-0472">Membrane</keyword>
<protein>
    <submittedName>
        <fullName evidence="2">Uncharacterized protein</fullName>
    </submittedName>
</protein>
<organism evidence="2 3">
    <name type="scientific">Aphis glycines</name>
    <name type="common">Soybean aphid</name>
    <dbReference type="NCBI Taxonomy" id="307491"/>
    <lineage>
        <taxon>Eukaryota</taxon>
        <taxon>Metazoa</taxon>
        <taxon>Ecdysozoa</taxon>
        <taxon>Arthropoda</taxon>
        <taxon>Hexapoda</taxon>
        <taxon>Insecta</taxon>
        <taxon>Pterygota</taxon>
        <taxon>Neoptera</taxon>
        <taxon>Paraneoptera</taxon>
        <taxon>Hemiptera</taxon>
        <taxon>Sternorrhyncha</taxon>
        <taxon>Aphidomorpha</taxon>
        <taxon>Aphidoidea</taxon>
        <taxon>Aphididae</taxon>
        <taxon>Aphidini</taxon>
        <taxon>Aphis</taxon>
        <taxon>Aphis</taxon>
    </lineage>
</organism>
<keyword evidence="1" id="KW-0812">Transmembrane</keyword>
<accession>A0A6G0TW64</accession>
<reference evidence="2 3" key="1">
    <citation type="submission" date="2019-08" db="EMBL/GenBank/DDBJ databases">
        <title>The genome of the soybean aphid Biotype 1, its phylome, world population structure and adaptation to the North American continent.</title>
        <authorList>
            <person name="Giordano R."/>
            <person name="Donthu R.K."/>
            <person name="Hernandez A.G."/>
            <person name="Wright C.L."/>
            <person name="Zimin A.V."/>
        </authorList>
    </citation>
    <scope>NUCLEOTIDE SEQUENCE [LARGE SCALE GENOMIC DNA]</scope>
    <source>
        <tissue evidence="2">Whole aphids</tissue>
    </source>
</reference>
<dbReference type="EMBL" id="VYZN01000015">
    <property type="protein sequence ID" value="KAE9538809.1"/>
    <property type="molecule type" value="Genomic_DNA"/>
</dbReference>
<feature type="transmembrane region" description="Helical" evidence="1">
    <location>
        <begin position="12"/>
        <end position="33"/>
    </location>
</feature>
<feature type="transmembrane region" description="Helical" evidence="1">
    <location>
        <begin position="197"/>
        <end position="219"/>
    </location>
</feature>
<sequence length="264" mass="31008">MSKNCLAVRLGVYIYMFYFVAFCRLPFFGEIFVKELLKVMILCLVKILDNSLYFCFCDDRRFYVYRTLRSLNLLEFKRTYLAVRVGNAFTNHLDTMVHRKKVGKWVPLCCTLGGGVDLGLGITYEELCIKFTTSIKTTHKEPSIKFSKLFGHPKIFYRHFQKKSKISVIPLTLTFGENFNYTLNIIKLKMNNNNGQLPIFIQFLLAIDYTLIFRLHYISNTIYEIDEFLKIRLFILFILKMSLLSFEIYSYFNSQNLSSSLASL</sequence>
<name>A0A6G0TW64_APHGL</name>
<feature type="transmembrane region" description="Helical" evidence="1">
    <location>
        <begin position="39"/>
        <end position="56"/>
    </location>
</feature>
<dbReference type="AlphaFoldDB" id="A0A6G0TW64"/>
<evidence type="ECO:0000313" key="2">
    <source>
        <dbReference type="EMBL" id="KAE9538809.1"/>
    </source>
</evidence>
<gene>
    <name evidence="2" type="ORF">AGLY_005391</name>
</gene>
<keyword evidence="1" id="KW-1133">Transmembrane helix</keyword>
<keyword evidence="3" id="KW-1185">Reference proteome</keyword>
<dbReference type="Proteomes" id="UP000475862">
    <property type="component" value="Unassembled WGS sequence"/>
</dbReference>
<proteinExistence type="predicted"/>
<evidence type="ECO:0000313" key="3">
    <source>
        <dbReference type="Proteomes" id="UP000475862"/>
    </source>
</evidence>
<evidence type="ECO:0000256" key="1">
    <source>
        <dbReference type="SAM" id="Phobius"/>
    </source>
</evidence>